<evidence type="ECO:0000256" key="2">
    <source>
        <dbReference type="SAM" id="Phobius"/>
    </source>
</evidence>
<dbReference type="Proteomes" id="UP000245207">
    <property type="component" value="Unassembled WGS sequence"/>
</dbReference>
<organism evidence="5 6">
    <name type="scientific">Artemisia annua</name>
    <name type="common">Sweet wormwood</name>
    <dbReference type="NCBI Taxonomy" id="35608"/>
    <lineage>
        <taxon>Eukaryota</taxon>
        <taxon>Viridiplantae</taxon>
        <taxon>Streptophyta</taxon>
        <taxon>Embryophyta</taxon>
        <taxon>Tracheophyta</taxon>
        <taxon>Spermatophyta</taxon>
        <taxon>Magnoliopsida</taxon>
        <taxon>eudicotyledons</taxon>
        <taxon>Gunneridae</taxon>
        <taxon>Pentapetalae</taxon>
        <taxon>asterids</taxon>
        <taxon>campanulids</taxon>
        <taxon>Asterales</taxon>
        <taxon>Asteraceae</taxon>
        <taxon>Asteroideae</taxon>
        <taxon>Anthemideae</taxon>
        <taxon>Artemisiinae</taxon>
        <taxon>Artemisia</taxon>
    </lineage>
</organism>
<evidence type="ECO:0000313" key="6">
    <source>
        <dbReference type="Proteomes" id="UP000245207"/>
    </source>
</evidence>
<dbReference type="Pfam" id="PF26138">
    <property type="entry name" value="DUF8040"/>
    <property type="match status" value="1"/>
</dbReference>
<dbReference type="EMBL" id="PKPP01001040">
    <property type="protein sequence ID" value="PWA86248.1"/>
    <property type="molecule type" value="Genomic_DNA"/>
</dbReference>
<dbReference type="PANTHER" id="PTHR46929:SF4">
    <property type="entry name" value="MYB_SANT-LIKE DOMAIN-CONTAINING PROTEIN"/>
    <property type="match status" value="1"/>
</dbReference>
<keyword evidence="2" id="KW-0812">Transmembrane</keyword>
<feature type="domain" description="DUF8040" evidence="4">
    <location>
        <begin position="69"/>
        <end position="137"/>
    </location>
</feature>
<dbReference type="Pfam" id="PF12776">
    <property type="entry name" value="Myb_DNA-bind_3"/>
    <property type="match status" value="1"/>
</dbReference>
<evidence type="ECO:0000313" key="5">
    <source>
        <dbReference type="EMBL" id="PWA86248.1"/>
    </source>
</evidence>
<keyword evidence="2" id="KW-1133">Transmembrane helix</keyword>
<keyword evidence="6" id="KW-1185">Reference proteome</keyword>
<comment type="caution">
    <text evidence="5">The sequence shown here is derived from an EMBL/GenBank/DDBJ whole genome shotgun (WGS) entry which is preliminary data.</text>
</comment>
<keyword evidence="2" id="KW-0472">Membrane</keyword>
<dbReference type="InterPro" id="IPR024752">
    <property type="entry name" value="Myb/SANT-like_dom"/>
</dbReference>
<feature type="region of interest" description="Disordered" evidence="1">
    <location>
        <begin position="382"/>
        <end position="405"/>
    </location>
</feature>
<dbReference type="OrthoDB" id="1434562at2759"/>
<feature type="domain" description="Myb/SANT-like" evidence="3">
    <location>
        <begin position="200"/>
        <end position="295"/>
    </location>
</feature>
<evidence type="ECO:0000259" key="4">
    <source>
        <dbReference type="Pfam" id="PF26138"/>
    </source>
</evidence>
<accession>A0A2U1PKG0</accession>
<gene>
    <name evidence="5" type="ORF">CTI12_AA141780</name>
</gene>
<proteinExistence type="predicted"/>
<dbReference type="InterPro" id="IPR058353">
    <property type="entry name" value="DUF8040"/>
</dbReference>
<reference evidence="5 6" key="1">
    <citation type="journal article" date="2018" name="Mol. Plant">
        <title>The genome of Artemisia annua provides insight into the evolution of Asteraceae family and artemisinin biosynthesis.</title>
        <authorList>
            <person name="Shen Q."/>
            <person name="Zhang L."/>
            <person name="Liao Z."/>
            <person name="Wang S."/>
            <person name="Yan T."/>
            <person name="Shi P."/>
            <person name="Liu M."/>
            <person name="Fu X."/>
            <person name="Pan Q."/>
            <person name="Wang Y."/>
            <person name="Lv Z."/>
            <person name="Lu X."/>
            <person name="Zhang F."/>
            <person name="Jiang W."/>
            <person name="Ma Y."/>
            <person name="Chen M."/>
            <person name="Hao X."/>
            <person name="Li L."/>
            <person name="Tang Y."/>
            <person name="Lv G."/>
            <person name="Zhou Y."/>
            <person name="Sun X."/>
            <person name="Brodelius P.E."/>
            <person name="Rose J.K.C."/>
            <person name="Tang K."/>
        </authorList>
    </citation>
    <scope>NUCLEOTIDE SEQUENCE [LARGE SCALE GENOMIC DNA]</scope>
    <source>
        <strain evidence="6">cv. Huhao1</strain>
        <tissue evidence="5">Leaf</tissue>
    </source>
</reference>
<sequence>MDSTLIERILTIRRVVRARQLAAVHLVCLLVGFITRRRLAHMNRANLPTKDVILHRKNVREEMLHNLSTSGKCRDIIRMSEKAFTTLCNILVNDGDLRPTQRMSVEEQVARFLHVVGNDLRNRFASWIYRRSGSTTKDRDKDLEEEVMHEILNAPQEDARNDDRDINDGGVMDKEETREPQVKREPKGKEPKVKKEQFGWTSDMDDAFIQAMLTQKDKGNRPKGTFSSLAYANMVDELRTKLKLDFTKARLKNRLKTIKENFAYCHDVIRGSKLSGFSWNSMTQLIEAEEEVWEKLEEVNPDAIKWRTKPISNYDELSQLFAKDRASGVASQTAKEKNANEKKGQTSNKEPIDIETIEDIDELLASNKVTYENLVNLEEIHVDSPMPDASNSTKSKNKKRKLEESNSDIMSTVHVVADAIKEGNLVLQETNVILGRAYQREYTGDEIYKELEPLKLEDDVISNALIFLADNPKKARLLFSCPLNMRADLLNKMMGSSDEMSSI</sequence>
<feature type="region of interest" description="Disordered" evidence="1">
    <location>
        <begin position="328"/>
        <end position="350"/>
    </location>
</feature>
<feature type="region of interest" description="Disordered" evidence="1">
    <location>
        <begin position="151"/>
        <end position="196"/>
    </location>
</feature>
<dbReference type="AlphaFoldDB" id="A0A2U1PKG0"/>
<protein>
    <submittedName>
        <fullName evidence="5">Myb/SANT-like domain-containing protein</fullName>
    </submittedName>
</protein>
<feature type="compositionally biased region" description="Basic and acidic residues" evidence="1">
    <location>
        <begin position="334"/>
        <end position="344"/>
    </location>
</feature>
<feature type="transmembrane region" description="Helical" evidence="2">
    <location>
        <begin position="21"/>
        <end position="39"/>
    </location>
</feature>
<evidence type="ECO:0000259" key="3">
    <source>
        <dbReference type="Pfam" id="PF12776"/>
    </source>
</evidence>
<dbReference type="PANTHER" id="PTHR46929">
    <property type="entry name" value="EXPRESSED PROTEIN"/>
    <property type="match status" value="1"/>
</dbReference>
<feature type="compositionally biased region" description="Basic and acidic residues" evidence="1">
    <location>
        <begin position="157"/>
        <end position="196"/>
    </location>
</feature>
<evidence type="ECO:0000256" key="1">
    <source>
        <dbReference type="SAM" id="MobiDB-lite"/>
    </source>
</evidence>
<name>A0A2U1PKG0_ARTAN</name>